<feature type="region of interest" description="Disordered" evidence="1">
    <location>
        <begin position="60"/>
        <end position="81"/>
    </location>
</feature>
<dbReference type="Proteomes" id="UP001178461">
    <property type="component" value="Chromosome 2"/>
</dbReference>
<evidence type="ECO:0000313" key="2">
    <source>
        <dbReference type="EMBL" id="CAI5767555.1"/>
    </source>
</evidence>
<sequence>MPPPFPAGHFPAHPLYSSPPRTFAASTSTTFHGCRHSFPKVLWLGPFIITRKVPDDHKKVAPKRHWEAMPATRESVGNQQRKRQRCCEWAGEWRKEVAVQDTGVYHFKKSTGYL</sequence>
<reference evidence="2" key="1">
    <citation type="submission" date="2022-12" db="EMBL/GenBank/DDBJ databases">
        <authorList>
            <person name="Alioto T."/>
            <person name="Alioto T."/>
            <person name="Gomez Garrido J."/>
        </authorList>
    </citation>
    <scope>NUCLEOTIDE SEQUENCE</scope>
</reference>
<name>A0AA35JWZ0_9SAUR</name>
<protein>
    <submittedName>
        <fullName evidence="2">Uncharacterized protein</fullName>
    </submittedName>
</protein>
<accession>A0AA35JWZ0</accession>
<dbReference type="EMBL" id="OX395127">
    <property type="protein sequence ID" value="CAI5767555.1"/>
    <property type="molecule type" value="Genomic_DNA"/>
</dbReference>
<evidence type="ECO:0000313" key="3">
    <source>
        <dbReference type="Proteomes" id="UP001178461"/>
    </source>
</evidence>
<evidence type="ECO:0000256" key="1">
    <source>
        <dbReference type="SAM" id="MobiDB-lite"/>
    </source>
</evidence>
<proteinExistence type="predicted"/>
<organism evidence="2 3">
    <name type="scientific">Podarcis lilfordi</name>
    <name type="common">Lilford's wall lizard</name>
    <dbReference type="NCBI Taxonomy" id="74358"/>
    <lineage>
        <taxon>Eukaryota</taxon>
        <taxon>Metazoa</taxon>
        <taxon>Chordata</taxon>
        <taxon>Craniata</taxon>
        <taxon>Vertebrata</taxon>
        <taxon>Euteleostomi</taxon>
        <taxon>Lepidosauria</taxon>
        <taxon>Squamata</taxon>
        <taxon>Bifurcata</taxon>
        <taxon>Unidentata</taxon>
        <taxon>Episquamata</taxon>
        <taxon>Laterata</taxon>
        <taxon>Lacertibaenia</taxon>
        <taxon>Lacertidae</taxon>
        <taxon>Podarcis</taxon>
    </lineage>
</organism>
<gene>
    <name evidence="2" type="ORF">PODLI_1B018660</name>
</gene>
<dbReference type="AlphaFoldDB" id="A0AA35JWZ0"/>
<keyword evidence="3" id="KW-1185">Reference proteome</keyword>